<evidence type="ECO:0000313" key="3">
    <source>
        <dbReference type="EMBL" id="MBW0137985.1"/>
    </source>
</evidence>
<name>A0ABS6V0G4_9PSEU</name>
<dbReference type="PROSITE" id="PS51257">
    <property type="entry name" value="PROKAR_LIPOPROTEIN"/>
    <property type="match status" value="1"/>
</dbReference>
<dbReference type="EMBL" id="JADQDK010000001">
    <property type="protein sequence ID" value="MBW0137985.1"/>
    <property type="molecule type" value="Genomic_DNA"/>
</dbReference>
<proteinExistence type="predicted"/>
<feature type="compositionally biased region" description="Low complexity" evidence="1">
    <location>
        <begin position="23"/>
        <end position="48"/>
    </location>
</feature>
<keyword evidence="4" id="KW-1185">Reference proteome</keyword>
<evidence type="ECO:0000256" key="1">
    <source>
        <dbReference type="SAM" id="MobiDB-lite"/>
    </source>
</evidence>
<sequence>MRRIPVLALLALLAALAAGCSTAPATTAPTPSTSGTPAADTPADDSGAVTEQRFPDIVDVAVTGSAPTFSFAVTVSSPYDSPERYADAFRVRGEDGTVYGVTELTHDHATEQPFTRSLSGVTLPAGVSSVVVEGRDQANGWGGGTQTIDVTG</sequence>
<protein>
    <recommendedName>
        <fullName evidence="5">Lipoprotein</fullName>
    </recommendedName>
</protein>
<keyword evidence="2" id="KW-0732">Signal</keyword>
<evidence type="ECO:0000256" key="2">
    <source>
        <dbReference type="SAM" id="SignalP"/>
    </source>
</evidence>
<dbReference type="Proteomes" id="UP000694287">
    <property type="component" value="Unassembled WGS sequence"/>
</dbReference>
<feature type="signal peptide" evidence="2">
    <location>
        <begin position="1"/>
        <end position="25"/>
    </location>
</feature>
<feature type="chain" id="PRO_5045956886" description="Lipoprotein" evidence="2">
    <location>
        <begin position="26"/>
        <end position="152"/>
    </location>
</feature>
<evidence type="ECO:0000313" key="4">
    <source>
        <dbReference type="Proteomes" id="UP000694287"/>
    </source>
</evidence>
<accession>A0ABS6V0G4</accession>
<feature type="region of interest" description="Disordered" evidence="1">
    <location>
        <begin position="23"/>
        <end position="50"/>
    </location>
</feature>
<reference evidence="3 4" key="1">
    <citation type="submission" date="2020-11" db="EMBL/GenBank/DDBJ databases">
        <title>Pseudonocardia abyssalis sp. nov. and Pseudonocardia oceani sp. nov., description and phylogenomic analysis of two novel actinomycetes isolated from the deep Southern Ocean.</title>
        <authorList>
            <person name="Parra J."/>
        </authorList>
    </citation>
    <scope>NUCLEOTIDE SEQUENCE [LARGE SCALE GENOMIC DNA]</scope>
    <source>
        <strain evidence="3 4">KRD-168</strain>
    </source>
</reference>
<dbReference type="RefSeq" id="WP_218616440.1">
    <property type="nucleotide sequence ID" value="NZ_JADQDK010000001.1"/>
</dbReference>
<evidence type="ECO:0008006" key="5">
    <source>
        <dbReference type="Google" id="ProtNLM"/>
    </source>
</evidence>
<organism evidence="3 4">
    <name type="scientific">Pseudonocardia abyssalis</name>
    <dbReference type="NCBI Taxonomy" id="2792008"/>
    <lineage>
        <taxon>Bacteria</taxon>
        <taxon>Bacillati</taxon>
        <taxon>Actinomycetota</taxon>
        <taxon>Actinomycetes</taxon>
        <taxon>Pseudonocardiales</taxon>
        <taxon>Pseudonocardiaceae</taxon>
        <taxon>Pseudonocardia</taxon>
    </lineage>
</organism>
<gene>
    <name evidence="3" type="ORF">I4I81_27505</name>
</gene>
<comment type="caution">
    <text evidence="3">The sequence shown here is derived from an EMBL/GenBank/DDBJ whole genome shotgun (WGS) entry which is preliminary data.</text>
</comment>